<keyword evidence="4 11" id="KW-0456">Lyase</keyword>
<evidence type="ECO:0000256" key="3">
    <source>
        <dbReference type="ARBA" id="ARBA00022898"/>
    </source>
</evidence>
<dbReference type="PANTHER" id="PTHR48097:SF9">
    <property type="entry name" value="L-THREONINE ALDOLASE"/>
    <property type="match status" value="1"/>
</dbReference>
<evidence type="ECO:0000256" key="6">
    <source>
        <dbReference type="ARBA" id="ARBA00050939"/>
    </source>
</evidence>
<dbReference type="InParanoid" id="A3LRY0"/>
<comment type="cofactor">
    <cofactor evidence="1">
        <name>pyridoxal 5'-phosphate</name>
        <dbReference type="ChEBI" id="CHEBI:597326"/>
    </cofactor>
</comment>
<dbReference type="AlphaFoldDB" id="A3LRY0"/>
<dbReference type="FunCoup" id="A3LRY0">
    <property type="interactions" value="1013"/>
</dbReference>
<organism evidence="11 12">
    <name type="scientific">Scheffersomyces stipitis (strain ATCC 58785 / CBS 6054 / NBRC 10063 / NRRL Y-11545)</name>
    <name type="common">Yeast</name>
    <name type="synonym">Pichia stipitis</name>
    <dbReference type="NCBI Taxonomy" id="322104"/>
    <lineage>
        <taxon>Eukaryota</taxon>
        <taxon>Fungi</taxon>
        <taxon>Dikarya</taxon>
        <taxon>Ascomycota</taxon>
        <taxon>Saccharomycotina</taxon>
        <taxon>Pichiomycetes</taxon>
        <taxon>Debaryomycetaceae</taxon>
        <taxon>Scheffersomyces</taxon>
    </lineage>
</organism>
<dbReference type="GO" id="GO:0006545">
    <property type="term" value="P:glycine biosynthetic process"/>
    <property type="evidence" value="ECO:0007669"/>
    <property type="project" value="TreeGrafter"/>
</dbReference>
<dbReference type="PANTHER" id="PTHR48097">
    <property type="entry name" value="L-THREONINE ALDOLASE-RELATED"/>
    <property type="match status" value="1"/>
</dbReference>
<dbReference type="EMBL" id="CP000497">
    <property type="protein sequence ID" value="ABN65812.1"/>
    <property type="molecule type" value="Genomic_DNA"/>
</dbReference>
<reference evidence="11 12" key="1">
    <citation type="journal article" date="2007" name="Nat. Biotechnol.">
        <title>Genome sequence of the lignocellulose-bioconverting and xylose-fermenting yeast Pichia stipitis.</title>
        <authorList>
            <person name="Jeffries T.W."/>
            <person name="Grigoriev I.V."/>
            <person name="Grimwood J."/>
            <person name="Laplaza J.M."/>
            <person name="Aerts A."/>
            <person name="Salamov A."/>
            <person name="Schmutz J."/>
            <person name="Lindquist E."/>
            <person name="Dehal P."/>
            <person name="Shapiro H."/>
            <person name="Jin Y.S."/>
            <person name="Passoth V."/>
            <person name="Richardson P.M."/>
        </authorList>
    </citation>
    <scope>NUCLEOTIDE SEQUENCE [LARGE SCALE GENOMIC DNA]</scope>
    <source>
        <strain evidence="12">ATCC 58785 / CBS 6054 / NBRC 10063 / NRRL Y-11545</strain>
    </source>
</reference>
<dbReference type="InterPro" id="IPR001597">
    <property type="entry name" value="ArAA_b-elim_lyase/Thr_aldolase"/>
</dbReference>
<dbReference type="OrthoDB" id="10261951at2759"/>
<evidence type="ECO:0000256" key="9">
    <source>
        <dbReference type="PIRSR" id="PIRSR017617-1"/>
    </source>
</evidence>
<comment type="similarity">
    <text evidence="2">Belongs to the threonine aldolase family.</text>
</comment>
<dbReference type="eggNOG" id="KOG1368">
    <property type="taxonomic scope" value="Eukaryota"/>
</dbReference>
<dbReference type="SUPFAM" id="SSF53383">
    <property type="entry name" value="PLP-dependent transferases"/>
    <property type="match status" value="1"/>
</dbReference>
<dbReference type="KEGG" id="pic:PICST_71203"/>
<comment type="pathway">
    <text evidence="7">Amino-acid degradation; L-threonine degradation via aldolase pathway; acetaldehyde and glycine from L-threonine: step 1/1.</text>
</comment>
<accession>A3LRY0</accession>
<evidence type="ECO:0000256" key="8">
    <source>
        <dbReference type="ARBA" id="ARBA00066573"/>
    </source>
</evidence>
<dbReference type="GO" id="GO:0008732">
    <property type="term" value="F:L-allo-threonine aldolase activity"/>
    <property type="evidence" value="ECO:0007669"/>
    <property type="project" value="TreeGrafter"/>
</dbReference>
<dbReference type="PIRSF" id="PIRSF017617">
    <property type="entry name" value="Thr_aldolase"/>
    <property type="match status" value="1"/>
</dbReference>
<dbReference type="GeneID" id="4838059"/>
<name>A3LRY0_PICST</name>
<dbReference type="NCBIfam" id="NF041359">
    <property type="entry name" value="GntG_guanitoxin"/>
    <property type="match status" value="1"/>
</dbReference>
<dbReference type="InterPro" id="IPR023603">
    <property type="entry name" value="Low_specificity_L-TA-like"/>
</dbReference>
<dbReference type="Proteomes" id="UP000002258">
    <property type="component" value="Chromosome 3"/>
</dbReference>
<dbReference type="RefSeq" id="XP_001383841.1">
    <property type="nucleotide sequence ID" value="XM_001383804.1"/>
</dbReference>
<keyword evidence="3" id="KW-0663">Pyridoxal phosphate</keyword>
<dbReference type="EC" id="4.1.2.48" evidence="8"/>
<dbReference type="FunFam" id="3.40.640.10:FF:000030">
    <property type="entry name" value="Low-specificity L-threonine aldolase"/>
    <property type="match status" value="1"/>
</dbReference>
<dbReference type="STRING" id="322104.A3LRY0"/>
<evidence type="ECO:0000313" key="11">
    <source>
        <dbReference type="EMBL" id="ABN65812.1"/>
    </source>
</evidence>
<feature type="domain" description="Aromatic amino acid beta-eliminating lyase/threonine aldolase" evidence="10">
    <location>
        <begin position="15"/>
        <end position="301"/>
    </location>
</feature>
<dbReference type="Pfam" id="PF01212">
    <property type="entry name" value="Beta_elim_lyase"/>
    <property type="match status" value="1"/>
</dbReference>
<evidence type="ECO:0000256" key="1">
    <source>
        <dbReference type="ARBA" id="ARBA00001933"/>
    </source>
</evidence>
<sequence>MMTIDDEETFVTHNEFRSDTFTVPTRAMVEASFANSTYGDSVYKEDAVTLTLEEKMCTLTGKPAALFCVSGTMSNQIGLRANLVQPPYSVLCDHRAHVFLHEAAGLAMLSQAMVHPVTPSNGNYLTFEDVVENVTFDDGDIHAAPTKVISLENTLHGIIMPIEEIRKISQFCRENDIKLHLDGARLWNASAATGISIEEYCSYFDSVSLCLSKSLGAPIGSILVGEQKFIDKANHFKKQCGGGIRQAGIVTSMAINAIEQNFPKLVKSHQYAKQVGDFCDQHGIALESPVDTNFVFLDLKANHMDDRLLIELGKKNNIKLMGGRIAFHFQLSQQSVDAVKRVILECYQYNQKNPYKYNIKNNKKMYNYDSIKA</sequence>
<keyword evidence="12" id="KW-1185">Reference proteome</keyword>
<evidence type="ECO:0000256" key="2">
    <source>
        <dbReference type="ARBA" id="ARBA00006966"/>
    </source>
</evidence>
<gene>
    <name evidence="11" type="primary">GLY2</name>
    <name evidence="11" type="ORF">PICST_71203</name>
</gene>
<comment type="catalytic activity">
    <reaction evidence="6">
        <text>L-allo-threonine = acetaldehyde + glycine</text>
        <dbReference type="Rhea" id="RHEA:26209"/>
        <dbReference type="ChEBI" id="CHEBI:15343"/>
        <dbReference type="ChEBI" id="CHEBI:57305"/>
        <dbReference type="ChEBI" id="CHEBI:58585"/>
        <dbReference type="EC" id="4.1.2.48"/>
    </reaction>
</comment>
<dbReference type="InterPro" id="IPR015422">
    <property type="entry name" value="PyrdxlP-dep_Trfase_small"/>
</dbReference>
<evidence type="ECO:0000256" key="4">
    <source>
        <dbReference type="ARBA" id="ARBA00023239"/>
    </source>
</evidence>
<proteinExistence type="inferred from homology"/>
<feature type="modified residue" description="N6-(pyridoxal phosphate)lysine" evidence="9">
    <location>
        <position position="213"/>
    </location>
</feature>
<comment type="catalytic activity">
    <reaction evidence="5">
        <text>L-threonine = acetaldehyde + glycine</text>
        <dbReference type="Rhea" id="RHEA:19625"/>
        <dbReference type="ChEBI" id="CHEBI:15343"/>
        <dbReference type="ChEBI" id="CHEBI:57305"/>
        <dbReference type="ChEBI" id="CHEBI:57926"/>
        <dbReference type="EC" id="4.1.2.48"/>
    </reaction>
</comment>
<evidence type="ECO:0000259" key="10">
    <source>
        <dbReference type="Pfam" id="PF01212"/>
    </source>
</evidence>
<evidence type="ECO:0000256" key="7">
    <source>
        <dbReference type="ARBA" id="ARBA00060555"/>
    </source>
</evidence>
<dbReference type="InterPro" id="IPR015421">
    <property type="entry name" value="PyrdxlP-dep_Trfase_major"/>
</dbReference>
<dbReference type="InterPro" id="IPR015424">
    <property type="entry name" value="PyrdxlP-dep_Trfase"/>
</dbReference>
<dbReference type="GO" id="GO:0005829">
    <property type="term" value="C:cytosol"/>
    <property type="evidence" value="ECO:0007669"/>
    <property type="project" value="TreeGrafter"/>
</dbReference>
<protein>
    <recommendedName>
        <fullName evidence="8">low-specificity L-threonine aldolase</fullName>
        <ecNumber evidence="8">4.1.2.48</ecNumber>
    </recommendedName>
</protein>
<dbReference type="OMA" id="LVRIKAW"/>
<evidence type="ECO:0000256" key="5">
    <source>
        <dbReference type="ARBA" id="ARBA00050410"/>
    </source>
</evidence>
<dbReference type="Gene3D" id="3.90.1150.10">
    <property type="entry name" value="Aspartate Aminotransferase, domain 1"/>
    <property type="match status" value="1"/>
</dbReference>
<evidence type="ECO:0000313" key="12">
    <source>
        <dbReference type="Proteomes" id="UP000002258"/>
    </source>
</evidence>
<dbReference type="GO" id="GO:0006567">
    <property type="term" value="P:L-threonine catabolic process"/>
    <property type="evidence" value="ECO:0007669"/>
    <property type="project" value="TreeGrafter"/>
</dbReference>
<dbReference type="Gene3D" id="3.40.640.10">
    <property type="entry name" value="Type I PLP-dependent aspartate aminotransferase-like (Major domain)"/>
    <property type="match status" value="1"/>
</dbReference>
<dbReference type="HOGENOM" id="CLU_029381_1_1_1"/>